<proteinExistence type="predicted"/>
<evidence type="ECO:0000313" key="3">
    <source>
        <dbReference type="Proteomes" id="UP000003490"/>
    </source>
</evidence>
<reference evidence="2 3" key="2">
    <citation type="submission" date="2007-08" db="EMBL/GenBank/DDBJ databases">
        <authorList>
            <person name="Fulton L."/>
            <person name="Clifton S."/>
            <person name="Fulton B."/>
            <person name="Xu J."/>
            <person name="Minx P."/>
            <person name="Pepin K.H."/>
            <person name="Johnson M."/>
            <person name="Thiruvilangam P."/>
            <person name="Bhonagiri V."/>
            <person name="Nash W.E."/>
            <person name="Wang C."/>
            <person name="Mardis E.R."/>
            <person name="Wilson R.K."/>
        </authorList>
    </citation>
    <scope>NUCLEOTIDE SEQUENCE [LARGE SCALE GENOMIC DNA]</scope>
    <source>
        <strain evidence="2 3">DSM 753</strain>
    </source>
</reference>
<dbReference type="EMBL" id="ABCB02000018">
    <property type="protein sequence ID" value="EDO61460.1"/>
    <property type="molecule type" value="Genomic_DNA"/>
</dbReference>
<comment type="caution">
    <text evidence="2">The sequence shown here is derived from an EMBL/GenBank/DDBJ whole genome shotgun (WGS) entry which is preliminary data.</text>
</comment>
<gene>
    <name evidence="2" type="ORF">CLOLEP_01856</name>
</gene>
<dbReference type="Proteomes" id="UP000003490">
    <property type="component" value="Unassembled WGS sequence"/>
</dbReference>
<sequence length="36" mass="3798">MVSRINGEGPALLKGEPDFESGALRNEAGPEISRPC</sequence>
<reference evidence="2 3" key="1">
    <citation type="submission" date="2007-08" db="EMBL/GenBank/DDBJ databases">
        <title>Draft genome sequence of Clostridium leptum (DSM 753).</title>
        <authorList>
            <person name="Sudarsanam P."/>
            <person name="Ley R."/>
            <person name="Guruge J."/>
            <person name="Turnbaugh P.J."/>
            <person name="Mahowald M."/>
            <person name="Liep D."/>
            <person name="Gordon J."/>
        </authorList>
    </citation>
    <scope>NUCLEOTIDE SEQUENCE [LARGE SCALE GENOMIC DNA]</scope>
    <source>
        <strain evidence="2 3">DSM 753</strain>
    </source>
</reference>
<protein>
    <submittedName>
        <fullName evidence="2">Uncharacterized protein</fullName>
    </submittedName>
</protein>
<evidence type="ECO:0000313" key="2">
    <source>
        <dbReference type="EMBL" id="EDO61460.1"/>
    </source>
</evidence>
<dbReference type="HOGENOM" id="CLU_3355457_0_0_9"/>
<name>A7VTG4_9FIRM</name>
<organism evidence="2 3">
    <name type="scientific">[Clostridium] leptum DSM 753</name>
    <dbReference type="NCBI Taxonomy" id="428125"/>
    <lineage>
        <taxon>Bacteria</taxon>
        <taxon>Bacillati</taxon>
        <taxon>Bacillota</taxon>
        <taxon>Clostridia</taxon>
        <taxon>Eubacteriales</taxon>
        <taxon>Oscillospiraceae</taxon>
        <taxon>Oscillospiraceae incertae sedis</taxon>
    </lineage>
</organism>
<accession>A7VTG4</accession>
<evidence type="ECO:0000256" key="1">
    <source>
        <dbReference type="SAM" id="MobiDB-lite"/>
    </source>
</evidence>
<dbReference type="AlphaFoldDB" id="A7VTG4"/>
<feature type="region of interest" description="Disordered" evidence="1">
    <location>
        <begin position="1"/>
        <end position="36"/>
    </location>
</feature>